<dbReference type="CDD" id="cd04590">
    <property type="entry name" value="CBS_pair_CorC_HlyC_assoc"/>
    <property type="match status" value="1"/>
</dbReference>
<comment type="caution">
    <text evidence="7">The sequence shown here is derived from an EMBL/GenBank/DDBJ whole genome shotgun (WGS) entry which is preliminary data.</text>
</comment>
<evidence type="ECO:0000259" key="6">
    <source>
        <dbReference type="PROSITE" id="PS51371"/>
    </source>
</evidence>
<accession>A0AAE3LR93</accession>
<dbReference type="RefSeq" id="WP_263954190.1">
    <property type="nucleotide sequence ID" value="NZ_JAOYFC010000002.1"/>
</dbReference>
<evidence type="ECO:0000256" key="1">
    <source>
        <dbReference type="ARBA" id="ARBA00006446"/>
    </source>
</evidence>
<comment type="similarity">
    <text evidence="1">Belongs to the UPF0053 family. Hemolysin C subfamily.</text>
</comment>
<feature type="domain" description="CBS" evidence="6">
    <location>
        <begin position="79"/>
        <end position="139"/>
    </location>
</feature>
<evidence type="ECO:0000256" key="3">
    <source>
        <dbReference type="ARBA" id="ARBA00023122"/>
    </source>
</evidence>
<keyword evidence="2" id="KW-0677">Repeat</keyword>
<organism evidence="7 8">
    <name type="scientific">Halocynthiibacter halioticoli</name>
    <dbReference type="NCBI Taxonomy" id="2986804"/>
    <lineage>
        <taxon>Bacteria</taxon>
        <taxon>Pseudomonadati</taxon>
        <taxon>Pseudomonadota</taxon>
        <taxon>Alphaproteobacteria</taxon>
        <taxon>Rhodobacterales</taxon>
        <taxon>Paracoccaceae</taxon>
        <taxon>Halocynthiibacter</taxon>
    </lineage>
</organism>
<dbReference type="InterPro" id="IPR000644">
    <property type="entry name" value="CBS_dom"/>
</dbReference>
<protein>
    <submittedName>
        <fullName evidence="7">CBS domain-containing protein</fullName>
    </submittedName>
</protein>
<dbReference type="InterPro" id="IPR046342">
    <property type="entry name" value="CBS_dom_sf"/>
</dbReference>
<dbReference type="GO" id="GO:0005886">
    <property type="term" value="C:plasma membrane"/>
    <property type="evidence" value="ECO:0007669"/>
    <property type="project" value="TreeGrafter"/>
</dbReference>
<gene>
    <name evidence="7" type="ORF">OH136_12250</name>
</gene>
<dbReference type="PROSITE" id="PS51371">
    <property type="entry name" value="CBS"/>
    <property type="match status" value="2"/>
</dbReference>
<dbReference type="Gene3D" id="3.30.465.10">
    <property type="match status" value="1"/>
</dbReference>
<evidence type="ECO:0000256" key="4">
    <source>
        <dbReference type="PROSITE-ProRule" id="PRU00703"/>
    </source>
</evidence>
<dbReference type="SUPFAM" id="SSF54631">
    <property type="entry name" value="CBS-domain pair"/>
    <property type="match status" value="1"/>
</dbReference>
<feature type="compositionally biased region" description="Polar residues" evidence="5">
    <location>
        <begin position="1"/>
        <end position="14"/>
    </location>
</feature>
<sequence>MGDTNQVAETTDGSSRAAHSAQPEDIPPESRGFFSRIVGALSPTEDTPKSPEIVNAPVTPAVPVGNMHNLRHLKLEDVAIPTVEIVAVPKDIEKEALVHLFRESGLTRLPVFEGTLDTPIGLIHLKDLALRHGFNGDQSKEFSIEKLIRPLIFAPPSMPIGVLLQKMQAERRHMALIIDEYGGVDGLVTIEDLIEQVIGEIEDEHDIEEDTLWIKEKSGSYLAQARTPLDEFEKELGVDLQAIAEDDEVDTLGGLAFVLCGRVPTRGEVVVHPAGVEFEIVDADPRRIKRMRVRKVDPISE</sequence>
<evidence type="ECO:0000313" key="7">
    <source>
        <dbReference type="EMBL" id="MCV6825327.1"/>
    </source>
</evidence>
<dbReference type="Pfam" id="PF00571">
    <property type="entry name" value="CBS"/>
    <property type="match status" value="2"/>
</dbReference>
<feature type="region of interest" description="Disordered" evidence="5">
    <location>
        <begin position="1"/>
        <end position="30"/>
    </location>
</feature>
<dbReference type="InterPro" id="IPR005170">
    <property type="entry name" value="Transptr-assoc_dom"/>
</dbReference>
<dbReference type="PANTHER" id="PTHR22777">
    <property type="entry name" value="HEMOLYSIN-RELATED"/>
    <property type="match status" value="1"/>
</dbReference>
<reference evidence="7" key="1">
    <citation type="submission" date="2022-10" db="EMBL/GenBank/DDBJ databases">
        <authorList>
            <person name="Yue Y."/>
        </authorList>
    </citation>
    <scope>NUCLEOTIDE SEQUENCE</scope>
    <source>
        <strain evidence="7">Z654</strain>
    </source>
</reference>
<dbReference type="SUPFAM" id="SSF56176">
    <property type="entry name" value="FAD-binding/transporter-associated domain-like"/>
    <property type="match status" value="1"/>
</dbReference>
<keyword evidence="8" id="KW-1185">Reference proteome</keyword>
<dbReference type="FunFam" id="3.10.580.10:FF:000002">
    <property type="entry name" value="Magnesium/cobalt efflux protein CorC"/>
    <property type="match status" value="1"/>
</dbReference>
<dbReference type="InterPro" id="IPR044751">
    <property type="entry name" value="Ion_transp-like_CBS"/>
</dbReference>
<dbReference type="EMBL" id="JAOYFC010000002">
    <property type="protein sequence ID" value="MCV6825327.1"/>
    <property type="molecule type" value="Genomic_DNA"/>
</dbReference>
<dbReference type="GO" id="GO:0050660">
    <property type="term" value="F:flavin adenine dinucleotide binding"/>
    <property type="evidence" value="ECO:0007669"/>
    <property type="project" value="InterPro"/>
</dbReference>
<evidence type="ECO:0000313" key="8">
    <source>
        <dbReference type="Proteomes" id="UP001208041"/>
    </source>
</evidence>
<name>A0AAE3LR93_9RHOB</name>
<dbReference type="Proteomes" id="UP001208041">
    <property type="component" value="Unassembled WGS sequence"/>
</dbReference>
<dbReference type="Gene3D" id="3.10.580.10">
    <property type="entry name" value="CBS-domain"/>
    <property type="match status" value="1"/>
</dbReference>
<feature type="domain" description="CBS" evidence="6">
    <location>
        <begin position="147"/>
        <end position="204"/>
    </location>
</feature>
<dbReference type="InterPro" id="IPR036318">
    <property type="entry name" value="FAD-bd_PCMH-like_sf"/>
</dbReference>
<evidence type="ECO:0000256" key="5">
    <source>
        <dbReference type="SAM" id="MobiDB-lite"/>
    </source>
</evidence>
<dbReference type="SMART" id="SM01091">
    <property type="entry name" value="CorC_HlyC"/>
    <property type="match status" value="1"/>
</dbReference>
<dbReference type="InterPro" id="IPR016169">
    <property type="entry name" value="FAD-bd_PCMH_sub2"/>
</dbReference>
<dbReference type="AlphaFoldDB" id="A0AAE3LR93"/>
<keyword evidence="3 4" id="KW-0129">CBS domain</keyword>
<proteinExistence type="inferred from homology"/>
<evidence type="ECO:0000256" key="2">
    <source>
        <dbReference type="ARBA" id="ARBA00022737"/>
    </source>
</evidence>
<dbReference type="Pfam" id="PF03471">
    <property type="entry name" value="CorC_HlyC"/>
    <property type="match status" value="1"/>
</dbReference>
<dbReference type="PANTHER" id="PTHR22777:SF27">
    <property type="entry name" value="MAGNESIUM AND COBALT EFFLUX PROTEIN CORC"/>
    <property type="match status" value="1"/>
</dbReference>